<evidence type="ECO:0000313" key="1">
    <source>
        <dbReference type="EMBL" id="WYJ99807.1"/>
    </source>
</evidence>
<dbReference type="AlphaFoldDB" id="A0AAQ3W798"/>
<gene>
    <name evidence="1" type="ORF">A5821_000884</name>
</gene>
<dbReference type="Proteomes" id="UP000194948">
    <property type="component" value="Chromosome"/>
</dbReference>
<dbReference type="RefSeq" id="WP_086313404.1">
    <property type="nucleotide sequence ID" value="NZ_CP147244.1"/>
</dbReference>
<protein>
    <recommendedName>
        <fullName evidence="3">LXG domain-containing protein</fullName>
    </recommendedName>
</protein>
<keyword evidence="2" id="KW-1185">Reference proteome</keyword>
<evidence type="ECO:0000313" key="2">
    <source>
        <dbReference type="Proteomes" id="UP000194948"/>
    </source>
</evidence>
<dbReference type="EMBL" id="CP147244">
    <property type="protein sequence ID" value="WYJ99807.1"/>
    <property type="molecule type" value="Genomic_DNA"/>
</dbReference>
<sequence length="106" mass="11531">MGLKFYVSEAQARASQASQLTNQANQAITALQASIRLFLSAPLSSKAYDSAKNYFMVAYTPLCQSAIMTGEALENAHKKFLSEYQGTVSGIDTDEDLILEEINLSS</sequence>
<name>A0AAQ3W798_9ENTE</name>
<reference evidence="1 2" key="2">
    <citation type="submission" date="2024-03" db="EMBL/GenBank/DDBJ databases">
        <title>The Genome Sequence of Enterococcus sp. DIV0205d.</title>
        <authorList>
            <consortium name="The Broad Institute Genomics Platform"/>
            <consortium name="The Broad Institute Microbial Omics Core"/>
            <consortium name="The Broad Institute Genomic Center for Infectious Diseases"/>
            <person name="Earl A."/>
            <person name="Manson A."/>
            <person name="Gilmore M."/>
            <person name="Schwartman J."/>
            <person name="Shea T."/>
            <person name="Abouelleil A."/>
            <person name="Cao P."/>
            <person name="Chapman S."/>
            <person name="Cusick C."/>
            <person name="Young S."/>
            <person name="Neafsey D."/>
            <person name="Nusbaum C."/>
            <person name="Birren B."/>
        </authorList>
    </citation>
    <scope>NUCLEOTIDE SEQUENCE [LARGE SCALE GENOMIC DNA]</scope>
    <source>
        <strain evidence="1 2">7F3_DIV0205</strain>
    </source>
</reference>
<reference evidence="2" key="1">
    <citation type="submission" date="2017-05" db="EMBL/GenBank/DDBJ databases">
        <title>The Genome Sequence of EEnterococcus faecalis 9F2_4866.</title>
        <authorList>
            <consortium name="The Broad Institute Genomics Platform"/>
            <consortium name="The Broad Institute Genomic Center for Infectious Diseases"/>
            <person name="Earl A."/>
            <person name="Manson A."/>
            <person name="Schwartman J."/>
            <person name="Gilmore M."/>
            <person name="Abouelleil A."/>
            <person name="Cao P."/>
            <person name="Chapman S."/>
            <person name="Cusick C."/>
            <person name="Shea T."/>
            <person name="Young S."/>
            <person name="Neafsey D."/>
            <person name="Nusbaum C."/>
            <person name="Birren B."/>
        </authorList>
    </citation>
    <scope>NUCLEOTIDE SEQUENCE [LARGE SCALE GENOMIC DNA]</scope>
    <source>
        <strain evidence="2">7F3_DIV0205</strain>
    </source>
</reference>
<evidence type="ECO:0008006" key="3">
    <source>
        <dbReference type="Google" id="ProtNLM"/>
    </source>
</evidence>
<organism evidence="1 2">
    <name type="scientific">Candidatus Enterococcus palustris</name>
    <dbReference type="NCBI Taxonomy" id="1834189"/>
    <lineage>
        <taxon>Bacteria</taxon>
        <taxon>Bacillati</taxon>
        <taxon>Bacillota</taxon>
        <taxon>Bacilli</taxon>
        <taxon>Lactobacillales</taxon>
        <taxon>Enterococcaceae</taxon>
        <taxon>Enterococcus</taxon>
    </lineage>
</organism>
<proteinExistence type="predicted"/>
<accession>A0AAQ3W798</accession>